<reference evidence="2 3" key="1">
    <citation type="journal article" date="2015" name="Genome Announc.">
        <title>Expanding the biotechnology potential of lactobacilli through comparative genomics of 213 strains and associated genera.</title>
        <authorList>
            <person name="Sun Z."/>
            <person name="Harris H.M."/>
            <person name="McCann A."/>
            <person name="Guo C."/>
            <person name="Argimon S."/>
            <person name="Zhang W."/>
            <person name="Yang X."/>
            <person name="Jeffery I.B."/>
            <person name="Cooney J.C."/>
            <person name="Kagawa T.F."/>
            <person name="Liu W."/>
            <person name="Song Y."/>
            <person name="Salvetti E."/>
            <person name="Wrobel A."/>
            <person name="Rasinkangas P."/>
            <person name="Parkhill J."/>
            <person name="Rea M.C."/>
            <person name="O'Sullivan O."/>
            <person name="Ritari J."/>
            <person name="Douillard F.P."/>
            <person name="Paul Ross R."/>
            <person name="Yang R."/>
            <person name="Briner A.E."/>
            <person name="Felis G.E."/>
            <person name="de Vos W.M."/>
            <person name="Barrangou R."/>
            <person name="Klaenhammer T.R."/>
            <person name="Caufield P.W."/>
            <person name="Cui Y."/>
            <person name="Zhang H."/>
            <person name="O'Toole P.W."/>
        </authorList>
    </citation>
    <scope>NUCLEOTIDE SEQUENCE [LARGE SCALE GENOMIC DNA]</scope>
    <source>
        <strain evidence="2 3">DSM 5661</strain>
    </source>
</reference>
<feature type="domain" description="DUF4097" evidence="1">
    <location>
        <begin position="47"/>
        <end position="224"/>
    </location>
</feature>
<dbReference type="RefSeq" id="WP_051545886.1">
    <property type="nucleotide sequence ID" value="NZ_AZGI01000028.1"/>
</dbReference>
<organism evidence="2 3">
    <name type="scientific">Lactobacillus hamsteri DSM 5661 = JCM 6256</name>
    <dbReference type="NCBI Taxonomy" id="1423754"/>
    <lineage>
        <taxon>Bacteria</taxon>
        <taxon>Bacillati</taxon>
        <taxon>Bacillota</taxon>
        <taxon>Bacilli</taxon>
        <taxon>Lactobacillales</taxon>
        <taxon>Lactobacillaceae</taxon>
        <taxon>Lactobacillus</taxon>
    </lineage>
</organism>
<gene>
    <name evidence="2" type="ORF">FC39_GL000852</name>
</gene>
<name>A0A0R1YDM5_9LACO</name>
<dbReference type="OrthoDB" id="2322972at2"/>
<evidence type="ECO:0000313" key="3">
    <source>
        <dbReference type="Proteomes" id="UP000051223"/>
    </source>
</evidence>
<comment type="caution">
    <text evidence="2">The sequence shown here is derived from an EMBL/GenBank/DDBJ whole genome shotgun (WGS) entry which is preliminary data.</text>
</comment>
<dbReference type="Pfam" id="PF13349">
    <property type="entry name" value="DUF4097"/>
    <property type="match status" value="1"/>
</dbReference>
<dbReference type="AlphaFoldDB" id="A0A0R1YDM5"/>
<keyword evidence="3" id="KW-1185">Reference proteome</keyword>
<dbReference type="Gene3D" id="2.160.20.120">
    <property type="match status" value="1"/>
</dbReference>
<dbReference type="Proteomes" id="UP000051223">
    <property type="component" value="Unassembled WGS sequence"/>
</dbReference>
<dbReference type="STRING" id="1423754.FC39_GL000852"/>
<dbReference type="PATRIC" id="fig|1423754.3.peg.874"/>
<sequence length="224" mass="25072">MRKGRIMIGIIGLLILLVVGCVWLEFNDENKKKTEIIEKSILVTAFKNVKIDSTTDNVKFKIGDHYCVTYKGREDIKPVIVVRNETLSINSPSENIIINGSIFDEKQEQQLLTIEMPEKELDSLSIDLSNGSISTDKLSVKNGNIDTSNGNVNIKNLLTKKEFQIDASNGNIRVEKANAKGYDFFTSNGRIFYKGKKITNSYNEDQTNVNTLKISTSNGDITVN</sequence>
<dbReference type="PROSITE" id="PS51257">
    <property type="entry name" value="PROKAR_LIPOPROTEIN"/>
    <property type="match status" value="1"/>
</dbReference>
<evidence type="ECO:0000313" key="2">
    <source>
        <dbReference type="EMBL" id="KRM40117.1"/>
    </source>
</evidence>
<evidence type="ECO:0000259" key="1">
    <source>
        <dbReference type="Pfam" id="PF13349"/>
    </source>
</evidence>
<accession>A0A0R1YDM5</accession>
<dbReference type="InterPro" id="IPR025164">
    <property type="entry name" value="Toastrack_DUF4097"/>
</dbReference>
<dbReference type="eggNOG" id="COG3595">
    <property type="taxonomic scope" value="Bacteria"/>
</dbReference>
<dbReference type="EMBL" id="AZGI01000028">
    <property type="protein sequence ID" value="KRM40117.1"/>
    <property type="molecule type" value="Genomic_DNA"/>
</dbReference>
<protein>
    <recommendedName>
        <fullName evidence="1">DUF4097 domain-containing protein</fullName>
    </recommendedName>
</protein>
<proteinExistence type="predicted"/>